<evidence type="ECO:0000259" key="1">
    <source>
        <dbReference type="PROSITE" id="PS00028"/>
    </source>
</evidence>
<dbReference type="InterPro" id="IPR032675">
    <property type="entry name" value="LRR_dom_sf"/>
</dbReference>
<reference evidence="2 3" key="2">
    <citation type="submission" date="2019-01" db="EMBL/GenBank/DDBJ databases">
        <title>The decoding of complex shrimp genome reveals the adaptation for benthos swimmer, frequently molting mechanism and breeding impact on genome.</title>
        <authorList>
            <person name="Sun Y."/>
            <person name="Gao Y."/>
            <person name="Yu Y."/>
        </authorList>
    </citation>
    <scope>NUCLEOTIDE SEQUENCE [LARGE SCALE GENOMIC DNA]</scope>
    <source>
        <tissue evidence="2">Muscle</tissue>
    </source>
</reference>
<feature type="non-terminal residue" evidence="2">
    <location>
        <position position="1"/>
    </location>
</feature>
<reference evidence="2 3" key="1">
    <citation type="submission" date="2018-04" db="EMBL/GenBank/DDBJ databases">
        <authorList>
            <person name="Zhang X."/>
            <person name="Yuan J."/>
            <person name="Li F."/>
            <person name="Xiang J."/>
        </authorList>
    </citation>
    <scope>NUCLEOTIDE SEQUENCE [LARGE SCALE GENOMIC DNA]</scope>
    <source>
        <tissue evidence="2">Muscle</tissue>
    </source>
</reference>
<dbReference type="Gene3D" id="1.10.4080.10">
    <property type="entry name" value="ADP-ribosylation/Crystallin J1"/>
    <property type="match status" value="1"/>
</dbReference>
<dbReference type="InterPro" id="IPR013087">
    <property type="entry name" value="Znf_C2H2_type"/>
</dbReference>
<dbReference type="EMBL" id="QCYY01000689">
    <property type="protein sequence ID" value="ROT83395.1"/>
    <property type="molecule type" value="Genomic_DNA"/>
</dbReference>
<dbReference type="AlphaFoldDB" id="A0A3R7NCD1"/>
<gene>
    <name evidence="2" type="ORF">C7M84_023428</name>
</gene>
<dbReference type="PANTHER" id="PTHR16222">
    <property type="entry name" value="ADP-RIBOSYLGLYCOHYDROLASE"/>
    <property type="match status" value="1"/>
</dbReference>
<dbReference type="OrthoDB" id="2021138at2759"/>
<accession>A0A3R7NCD1</accession>
<dbReference type="InterPro" id="IPR036705">
    <property type="entry name" value="Ribosyl_crysJ1_sf"/>
</dbReference>
<protein>
    <submittedName>
        <fullName evidence="2">p53-induced protein with a death</fullName>
    </submittedName>
</protein>
<dbReference type="SUPFAM" id="SSF52058">
    <property type="entry name" value="L domain-like"/>
    <property type="match status" value="1"/>
</dbReference>
<feature type="domain" description="C2H2-type" evidence="1">
    <location>
        <begin position="160"/>
        <end position="182"/>
    </location>
</feature>
<dbReference type="SUPFAM" id="SSF101478">
    <property type="entry name" value="ADP-ribosylglycohydrolase"/>
    <property type="match status" value="1"/>
</dbReference>
<dbReference type="Gene3D" id="3.80.10.10">
    <property type="entry name" value="Ribonuclease Inhibitor"/>
    <property type="match status" value="1"/>
</dbReference>
<evidence type="ECO:0000313" key="2">
    <source>
        <dbReference type="EMBL" id="ROT83395.1"/>
    </source>
</evidence>
<dbReference type="Proteomes" id="UP000283509">
    <property type="component" value="Unassembled WGS sequence"/>
</dbReference>
<name>A0A3R7NCD1_PENVA</name>
<sequence length="244" mass="27355">TISKLGNLSKLNVSNNSLRVLPGSLVECPKLNVLVSLGNNLIHPPQAICDCGSQATLTFLRERHVPVVSTRPALKKNVFMRVRGQQVLASVANPESASTEYRQALGTSRTNKRKCPLMPPMDATLLNPDHLRDMLLGLIYGAAIADAMALNTERLSEDECQFYYCRENIMLKDRISDHLRLHFSPHDWSCNTDVMLLVLESLMRWGGVVDELEVASQLDQWRIHGYVDIDPSPGHLLSPYMNQH</sequence>
<proteinExistence type="predicted"/>
<evidence type="ECO:0000313" key="3">
    <source>
        <dbReference type="Proteomes" id="UP000283509"/>
    </source>
</evidence>
<organism evidence="2 3">
    <name type="scientific">Penaeus vannamei</name>
    <name type="common">Whiteleg shrimp</name>
    <name type="synonym">Litopenaeus vannamei</name>
    <dbReference type="NCBI Taxonomy" id="6689"/>
    <lineage>
        <taxon>Eukaryota</taxon>
        <taxon>Metazoa</taxon>
        <taxon>Ecdysozoa</taxon>
        <taxon>Arthropoda</taxon>
        <taxon>Crustacea</taxon>
        <taxon>Multicrustacea</taxon>
        <taxon>Malacostraca</taxon>
        <taxon>Eumalacostraca</taxon>
        <taxon>Eucarida</taxon>
        <taxon>Decapoda</taxon>
        <taxon>Dendrobranchiata</taxon>
        <taxon>Penaeoidea</taxon>
        <taxon>Penaeidae</taxon>
        <taxon>Penaeus</taxon>
    </lineage>
</organism>
<comment type="caution">
    <text evidence="2">The sequence shown here is derived from an EMBL/GenBank/DDBJ whole genome shotgun (WGS) entry which is preliminary data.</text>
</comment>
<dbReference type="PROSITE" id="PS00028">
    <property type="entry name" value="ZINC_FINGER_C2H2_1"/>
    <property type="match status" value="1"/>
</dbReference>
<keyword evidence="3" id="KW-1185">Reference proteome</keyword>
<dbReference type="PANTHER" id="PTHR16222:SF28">
    <property type="entry name" value="ADP-RIBOSYLGLYCOHYDROLASE"/>
    <property type="match status" value="1"/>
</dbReference>
<dbReference type="STRING" id="6689.A0A3R7NCD1"/>
<dbReference type="Pfam" id="PF03747">
    <property type="entry name" value="ADP_ribosyl_GH"/>
    <property type="match status" value="1"/>
</dbReference>
<dbReference type="InterPro" id="IPR050792">
    <property type="entry name" value="ADP-ribosylglycohydrolase"/>
</dbReference>
<dbReference type="InterPro" id="IPR005502">
    <property type="entry name" value="Ribosyl_crysJ1"/>
</dbReference>